<keyword evidence="1" id="KW-1015">Disulfide bond</keyword>
<dbReference type="PIRSF" id="PIRSF002703">
    <property type="entry name" value="Thaumatin"/>
    <property type="match status" value="1"/>
</dbReference>
<dbReference type="InterPro" id="IPR037176">
    <property type="entry name" value="Osmotin/thaumatin-like_sf"/>
</dbReference>
<dbReference type="Gene3D" id="2.60.110.10">
    <property type="entry name" value="Thaumatin"/>
    <property type="match status" value="1"/>
</dbReference>
<feature type="disulfide bond" evidence="1">
    <location>
        <begin position="143"/>
        <end position="207"/>
    </location>
</feature>
<feature type="chain" id="PRO_5007842536" evidence="2">
    <location>
        <begin position="19"/>
        <end position="234"/>
    </location>
</feature>
<gene>
    <name evidence="3" type="ORF">PHYBLDRAFT_60788</name>
</gene>
<dbReference type="GeneID" id="29001603"/>
<dbReference type="AlphaFoldDB" id="A0A163EAL9"/>
<feature type="disulfide bond" evidence="1">
    <location>
        <begin position="174"/>
        <end position="183"/>
    </location>
</feature>
<proteinExistence type="predicted"/>
<dbReference type="PROSITE" id="PS51367">
    <property type="entry name" value="THAUMATIN_2"/>
    <property type="match status" value="1"/>
</dbReference>
<evidence type="ECO:0000256" key="1">
    <source>
        <dbReference type="PIRSR" id="PIRSR002703-1"/>
    </source>
</evidence>
<name>A0A163EAL9_PHYB8</name>
<feature type="signal peptide" evidence="2">
    <location>
        <begin position="1"/>
        <end position="18"/>
    </location>
</feature>
<dbReference type="PANTHER" id="PTHR31013:SF2">
    <property type="entry name" value="THAUMATIN-LIKE PROTEIN"/>
    <property type="match status" value="1"/>
</dbReference>
<dbReference type="STRING" id="763407.A0A163EAL9"/>
<dbReference type="SUPFAM" id="SSF49870">
    <property type="entry name" value="Osmotin, thaumatin-like protein"/>
    <property type="match status" value="1"/>
</dbReference>
<feature type="disulfide bond" evidence="1">
    <location>
        <begin position="35"/>
        <end position="234"/>
    </location>
</feature>
<organism evidence="3 4">
    <name type="scientific">Phycomyces blakesleeanus (strain ATCC 8743b / DSM 1359 / FGSC 10004 / NBRC 33097 / NRRL 1555)</name>
    <dbReference type="NCBI Taxonomy" id="763407"/>
    <lineage>
        <taxon>Eukaryota</taxon>
        <taxon>Fungi</taxon>
        <taxon>Fungi incertae sedis</taxon>
        <taxon>Mucoromycota</taxon>
        <taxon>Mucoromycotina</taxon>
        <taxon>Mucoromycetes</taxon>
        <taxon>Mucorales</taxon>
        <taxon>Phycomycetaceae</taxon>
        <taxon>Phycomyces</taxon>
    </lineage>
</organism>
<feature type="disulfide bond" evidence="1">
    <location>
        <begin position="154"/>
        <end position="170"/>
    </location>
</feature>
<dbReference type="EMBL" id="KV440974">
    <property type="protein sequence ID" value="OAD77660.1"/>
    <property type="molecule type" value="Genomic_DNA"/>
</dbReference>
<dbReference type="Pfam" id="PF00314">
    <property type="entry name" value="Thaumatin"/>
    <property type="match status" value="1"/>
</dbReference>
<reference evidence="4" key="1">
    <citation type="submission" date="2015-06" db="EMBL/GenBank/DDBJ databases">
        <title>Expansion of signal transduction pathways in fungi by whole-genome duplication.</title>
        <authorList>
            <consortium name="DOE Joint Genome Institute"/>
            <person name="Corrochano L.M."/>
            <person name="Kuo A."/>
            <person name="Marcet-Houben M."/>
            <person name="Polaino S."/>
            <person name="Salamov A."/>
            <person name="Villalobos J.M."/>
            <person name="Alvarez M.I."/>
            <person name="Avalos J."/>
            <person name="Benito E.P."/>
            <person name="Benoit I."/>
            <person name="Burger G."/>
            <person name="Camino L.P."/>
            <person name="Canovas D."/>
            <person name="Cerda-Olmedo E."/>
            <person name="Cheng J.-F."/>
            <person name="Dominguez A."/>
            <person name="Elias M."/>
            <person name="Eslava A.P."/>
            <person name="Glaser F."/>
            <person name="Grimwood J."/>
            <person name="Gutierrez G."/>
            <person name="Heitman J."/>
            <person name="Henrissat B."/>
            <person name="Iturriaga E.A."/>
            <person name="Lang B.F."/>
            <person name="Lavin J.L."/>
            <person name="Lee S."/>
            <person name="Li W."/>
            <person name="Lindquist E."/>
            <person name="Lopez-Garcia S."/>
            <person name="Luque E.M."/>
            <person name="Marcos A.T."/>
            <person name="Martin J."/>
            <person name="McCluskey K."/>
            <person name="Medina H.R."/>
            <person name="Miralles-Duran A."/>
            <person name="Miyazaki A."/>
            <person name="Munoz-Torres E."/>
            <person name="Oguiza J.A."/>
            <person name="Ohm R."/>
            <person name="Olmedo M."/>
            <person name="Orejas M."/>
            <person name="Ortiz-Castellanos L."/>
            <person name="Pisabarro A.G."/>
            <person name="Rodriguez-Romero J."/>
            <person name="Ruiz-Herrera J."/>
            <person name="Ruiz-Vazquez R."/>
            <person name="Sanz C."/>
            <person name="Schackwitz W."/>
            <person name="Schmutz J."/>
            <person name="Shahriari M."/>
            <person name="Shelest E."/>
            <person name="Silva-Franco F."/>
            <person name="Soanes D."/>
            <person name="Syed K."/>
            <person name="Tagua V.G."/>
            <person name="Talbot N.J."/>
            <person name="Thon M."/>
            <person name="De vries R.P."/>
            <person name="Wiebenga A."/>
            <person name="Yadav J.S."/>
            <person name="Braun E.L."/>
            <person name="Baker S."/>
            <person name="Garre V."/>
            <person name="Horwitz B."/>
            <person name="Torres-Martinez S."/>
            <person name="Idnurm A."/>
            <person name="Herrera-Estrella A."/>
            <person name="Gabaldon T."/>
            <person name="Grigoriev I.V."/>
        </authorList>
    </citation>
    <scope>NUCLEOTIDE SEQUENCE [LARGE SCALE GENOMIC DNA]</scope>
    <source>
        <strain evidence="4">NRRL 1555(-)</strain>
    </source>
</reference>
<dbReference type="OrthoDB" id="430315at2759"/>
<dbReference type="SMART" id="SM00205">
    <property type="entry name" value="THN"/>
    <property type="match status" value="1"/>
</dbReference>
<evidence type="ECO:0000256" key="2">
    <source>
        <dbReference type="SAM" id="SignalP"/>
    </source>
</evidence>
<dbReference type="Proteomes" id="UP000077315">
    <property type="component" value="Unassembled WGS sequence"/>
</dbReference>
<sequence>MKFSVLSSIALLASIVAAAPAERSVNPYVLVQNNCDSKLYVGNTANGQLYGSSITVDAGDSHKFVFDNGWAGRIWARKKCSGNDCTYAGIGAPASLAEFYFKGPTGNDFYDISFVDGYNLPLRITPINGQTNGTTGDSNAFLCGNSDCSTLPSCPEGFESKDTDGNVIGCMSACTKFGTPEICCTGEYDTEFTCSGNDYAKQVKAACPNAYSWAFDDSTSAYMCNAEGYKVTFC</sequence>
<dbReference type="RefSeq" id="XP_018295700.1">
    <property type="nucleotide sequence ID" value="XM_018440697.1"/>
</dbReference>
<dbReference type="InParanoid" id="A0A163EAL9"/>
<dbReference type="InterPro" id="IPR001938">
    <property type="entry name" value="Thaumatin"/>
</dbReference>
<accession>A0A163EAL9</accession>
<keyword evidence="2" id="KW-0732">Signal</keyword>
<evidence type="ECO:0000313" key="3">
    <source>
        <dbReference type="EMBL" id="OAD77660.1"/>
    </source>
</evidence>
<protein>
    <submittedName>
        <fullName evidence="3">Secreted thaumatin family protein</fullName>
    </submittedName>
</protein>
<feature type="disulfide bond" evidence="1">
    <location>
        <begin position="184"/>
        <end position="194"/>
    </location>
</feature>
<evidence type="ECO:0000313" key="4">
    <source>
        <dbReference type="Proteomes" id="UP000077315"/>
    </source>
</evidence>
<dbReference type="PANTHER" id="PTHR31013">
    <property type="entry name" value="THAUMATIN FAMILY PROTEIN-RELATED"/>
    <property type="match status" value="1"/>
</dbReference>
<keyword evidence="4" id="KW-1185">Reference proteome</keyword>
<dbReference type="VEuPathDB" id="FungiDB:PHYBLDRAFT_60788"/>